<dbReference type="PANTHER" id="PTHR45348:SF2">
    <property type="entry name" value="ZINC-TYPE ALCOHOL DEHYDROGENASE-LIKE PROTEIN C2E1P3.01"/>
    <property type="match status" value="1"/>
</dbReference>
<keyword evidence="6" id="KW-1185">Reference proteome</keyword>
<dbReference type="Pfam" id="PF08240">
    <property type="entry name" value="ADH_N"/>
    <property type="match status" value="1"/>
</dbReference>
<dbReference type="InterPro" id="IPR047122">
    <property type="entry name" value="Trans-enoyl_RdTase-like"/>
</dbReference>
<dbReference type="SUPFAM" id="SSF50129">
    <property type="entry name" value="GroES-like"/>
    <property type="match status" value="1"/>
</dbReference>
<dbReference type="CDD" id="cd08249">
    <property type="entry name" value="enoyl_reductase_like"/>
    <property type="match status" value="1"/>
</dbReference>
<reference evidence="5 6" key="1">
    <citation type="journal article" date="2023" name="G3 (Bethesda)">
        <title>A chromosome-level genome assembly of Zasmidium syzygii isolated from banana leaves.</title>
        <authorList>
            <person name="van Westerhoven A.C."/>
            <person name="Mehrabi R."/>
            <person name="Talebi R."/>
            <person name="Steentjes M.B.F."/>
            <person name="Corcolon B."/>
            <person name="Chong P.A."/>
            <person name="Kema G.H.J."/>
            <person name="Seidl M.F."/>
        </authorList>
    </citation>
    <scope>NUCLEOTIDE SEQUENCE [LARGE SCALE GENOMIC DNA]</scope>
    <source>
        <strain evidence="5 6">P124</strain>
    </source>
</reference>
<accession>A0ABR0EHE8</accession>
<dbReference type="SUPFAM" id="SSF51735">
    <property type="entry name" value="NAD(P)-binding Rossmann-fold domains"/>
    <property type="match status" value="1"/>
</dbReference>
<evidence type="ECO:0000259" key="4">
    <source>
        <dbReference type="SMART" id="SM00829"/>
    </source>
</evidence>
<evidence type="ECO:0000256" key="3">
    <source>
        <dbReference type="ARBA" id="ARBA00023002"/>
    </source>
</evidence>
<feature type="domain" description="Enoyl reductase (ER)" evidence="4">
    <location>
        <begin position="11"/>
        <end position="336"/>
    </location>
</feature>
<dbReference type="SMART" id="SM00829">
    <property type="entry name" value="PKS_ER"/>
    <property type="match status" value="1"/>
</dbReference>
<dbReference type="Gene3D" id="3.90.180.10">
    <property type="entry name" value="Medium-chain alcohol dehydrogenases, catalytic domain"/>
    <property type="match status" value="1"/>
</dbReference>
<dbReference type="PANTHER" id="PTHR45348">
    <property type="entry name" value="HYPOTHETICAL OXIDOREDUCTASE (EUROFUNG)"/>
    <property type="match status" value="1"/>
</dbReference>
<proteinExistence type="inferred from homology"/>
<dbReference type="Proteomes" id="UP001305779">
    <property type="component" value="Unassembled WGS sequence"/>
</dbReference>
<dbReference type="InterPro" id="IPR036291">
    <property type="entry name" value="NAD(P)-bd_dom_sf"/>
</dbReference>
<dbReference type="EMBL" id="JAXOVC010000006">
    <property type="protein sequence ID" value="KAK4500628.1"/>
    <property type="molecule type" value="Genomic_DNA"/>
</dbReference>
<evidence type="ECO:0000313" key="5">
    <source>
        <dbReference type="EMBL" id="KAK4500628.1"/>
    </source>
</evidence>
<dbReference type="InterPro" id="IPR013154">
    <property type="entry name" value="ADH-like_N"/>
</dbReference>
<gene>
    <name evidence="5" type="ORF">PRZ48_008817</name>
</gene>
<comment type="similarity">
    <text evidence="1">Belongs to the zinc-containing alcohol dehydrogenase family.</text>
</comment>
<evidence type="ECO:0000256" key="2">
    <source>
        <dbReference type="ARBA" id="ARBA00011245"/>
    </source>
</evidence>
<dbReference type="InterPro" id="IPR011032">
    <property type="entry name" value="GroES-like_sf"/>
</dbReference>
<keyword evidence="3" id="KW-0560">Oxidoreductase</keyword>
<sequence length="339" mass="35306">MPQNQAAWLHGAKQPLKVDDIPMPKAGPGRLVVRNHAVAANPVDWKIQDYGLAFKSWPNVLGADIAEEVVEVGQGVEGFEVGDRVFAHCVSFLTSDPNDGGFALYTSVPAVGAAKIPSSISYAQASVLPLAVDTAAVGLYSPLADGYFELPYPSLSPSSIGKTLIVWGGSSSVGAVTTQLARASGVKVIAIASKRNFELCEKAGAAKVLDYNNPTIVADAVAAVQALGGTFIGVYDAISVPEASYKPSLAILEQLGGGTLTTVLPPPENVPSNVRVGSIQGIGDVTHPVWKEDLTPALESGKFLCLPEPWVVGKGLENVQKALDENKKGVSGKKVVGEL</sequence>
<name>A0ABR0EHE8_ZASCE</name>
<protein>
    <recommendedName>
        <fullName evidence="4">Enoyl reductase (ER) domain-containing protein</fullName>
    </recommendedName>
</protein>
<evidence type="ECO:0000256" key="1">
    <source>
        <dbReference type="ARBA" id="ARBA00008072"/>
    </source>
</evidence>
<comment type="caution">
    <text evidence="5">The sequence shown here is derived from an EMBL/GenBank/DDBJ whole genome shotgun (WGS) entry which is preliminary data.</text>
</comment>
<dbReference type="Gene3D" id="3.40.50.720">
    <property type="entry name" value="NAD(P)-binding Rossmann-like Domain"/>
    <property type="match status" value="1"/>
</dbReference>
<organism evidence="5 6">
    <name type="scientific">Zasmidium cellare</name>
    <name type="common">Wine cellar mold</name>
    <name type="synonym">Racodium cellare</name>
    <dbReference type="NCBI Taxonomy" id="395010"/>
    <lineage>
        <taxon>Eukaryota</taxon>
        <taxon>Fungi</taxon>
        <taxon>Dikarya</taxon>
        <taxon>Ascomycota</taxon>
        <taxon>Pezizomycotina</taxon>
        <taxon>Dothideomycetes</taxon>
        <taxon>Dothideomycetidae</taxon>
        <taxon>Mycosphaerellales</taxon>
        <taxon>Mycosphaerellaceae</taxon>
        <taxon>Zasmidium</taxon>
    </lineage>
</organism>
<dbReference type="InterPro" id="IPR020843">
    <property type="entry name" value="ER"/>
</dbReference>
<evidence type="ECO:0000313" key="6">
    <source>
        <dbReference type="Proteomes" id="UP001305779"/>
    </source>
</evidence>
<comment type="subunit">
    <text evidence="2">Monomer.</text>
</comment>